<feature type="compositionally biased region" description="Low complexity" evidence="1">
    <location>
        <begin position="50"/>
        <end position="62"/>
    </location>
</feature>
<organism evidence="2 3">
    <name type="scientific">Plakobranchus ocellatus</name>
    <dbReference type="NCBI Taxonomy" id="259542"/>
    <lineage>
        <taxon>Eukaryota</taxon>
        <taxon>Metazoa</taxon>
        <taxon>Spiralia</taxon>
        <taxon>Lophotrochozoa</taxon>
        <taxon>Mollusca</taxon>
        <taxon>Gastropoda</taxon>
        <taxon>Heterobranchia</taxon>
        <taxon>Euthyneura</taxon>
        <taxon>Panpulmonata</taxon>
        <taxon>Sacoglossa</taxon>
        <taxon>Placobranchoidea</taxon>
        <taxon>Plakobranchidae</taxon>
        <taxon>Plakobranchus</taxon>
    </lineage>
</organism>
<keyword evidence="3" id="KW-1185">Reference proteome</keyword>
<feature type="region of interest" description="Disordered" evidence="1">
    <location>
        <begin position="30"/>
        <end position="66"/>
    </location>
</feature>
<protein>
    <submittedName>
        <fullName evidence="2">Uncharacterized protein</fullName>
    </submittedName>
</protein>
<evidence type="ECO:0000313" key="3">
    <source>
        <dbReference type="Proteomes" id="UP000735302"/>
    </source>
</evidence>
<dbReference type="AlphaFoldDB" id="A0AAV3YLP8"/>
<gene>
    <name evidence="2" type="ORF">PoB_001016000</name>
</gene>
<comment type="caution">
    <text evidence="2">The sequence shown here is derived from an EMBL/GenBank/DDBJ whole genome shotgun (WGS) entry which is preliminary data.</text>
</comment>
<name>A0AAV3YLP8_9GAST</name>
<dbReference type="EMBL" id="BLXT01001211">
    <property type="protein sequence ID" value="GFN83654.1"/>
    <property type="molecule type" value="Genomic_DNA"/>
</dbReference>
<evidence type="ECO:0000256" key="1">
    <source>
        <dbReference type="SAM" id="MobiDB-lite"/>
    </source>
</evidence>
<accession>A0AAV3YLP8</accession>
<evidence type="ECO:0000313" key="2">
    <source>
        <dbReference type="EMBL" id="GFN83654.1"/>
    </source>
</evidence>
<reference evidence="2 3" key="1">
    <citation type="journal article" date="2021" name="Elife">
        <title>Chloroplast acquisition without the gene transfer in kleptoplastic sea slugs, Plakobranchus ocellatus.</title>
        <authorList>
            <person name="Maeda T."/>
            <person name="Takahashi S."/>
            <person name="Yoshida T."/>
            <person name="Shimamura S."/>
            <person name="Takaki Y."/>
            <person name="Nagai Y."/>
            <person name="Toyoda A."/>
            <person name="Suzuki Y."/>
            <person name="Arimoto A."/>
            <person name="Ishii H."/>
            <person name="Satoh N."/>
            <person name="Nishiyama T."/>
            <person name="Hasebe M."/>
            <person name="Maruyama T."/>
            <person name="Minagawa J."/>
            <person name="Obokata J."/>
            <person name="Shigenobu S."/>
        </authorList>
    </citation>
    <scope>NUCLEOTIDE SEQUENCE [LARGE SCALE GENOMIC DNA]</scope>
</reference>
<sequence>MVSKLALSSTGITLSRVRVQLTIAAMAGRGPESLRSACTDQSKTRRYRLSGPPSGQSAGSGARTHDRRVPADVQICGLASHCATDAPRKVGRDYGLLAFALACACERKLKFITKE</sequence>
<dbReference type="Proteomes" id="UP000735302">
    <property type="component" value="Unassembled WGS sequence"/>
</dbReference>
<proteinExistence type="predicted"/>